<name>W8S4C9_9RHOB</name>
<dbReference type="OrthoDB" id="2081291at2"/>
<evidence type="ECO:0000259" key="1">
    <source>
        <dbReference type="PROSITE" id="PS50837"/>
    </source>
</evidence>
<dbReference type="Pfam" id="PF05729">
    <property type="entry name" value="NACHT"/>
    <property type="match status" value="1"/>
</dbReference>
<sequence>MVAKVEQETKEIAAQAAAQLIKDGLGAIFDSLNDKLSLGRAQFIEGFERYCSHMYAKNTQIRTLHSKNAPVSLFDIYVESSFEVGEDFFDKERFSEKELVTNFVNGQRVIVKGNGGSGKTVFLKHLWVSLLKQKKEKIPVFVELRRLNDLQTINVKSFCRSELQAESVLTNGVFEKLCERGRFSFIFDGFDEVVRDKRRIVERQIIELADSYRDCSFLVSGREDDRFSSWSDFEVYTVAPLSIEEVRELIEKIRFDTKVKKKFLEALDEDFYQQHKSFLSSPLLAVMMLMTFNENATIPSKLTGFYDSAFQTLLTWHDATKDSFQRDRALSVDEFRVVFSTFALLSYYDSVLEFNDSELRKYIGKALRYHKFLAEIEDVRLDFCESVNLLQRDGLKYVFVHRSFQEYFAAECAMHVVSGKAEKFLDVFSKRLRDNVFLMCFELHPELTFDAYFEPRVSRFHEFHDKLKLAKTGVEFLGDIYSEVRYEFLVRESVSGLMNIEFQPAHDASGMLDFIDACQRLRSDWPYGSAVSVMHKIFYDFLRSAIRKAAPQNSTEIVVRISISFEDGNFKLSVRNIGQEKLAIDQVASIRSDFLDSSDVLFNQIRTDVGEIFQAIGNFVGELEKDREEKSASIDDILGLA</sequence>
<proteinExistence type="predicted"/>
<dbReference type="EMBL" id="CP004372">
    <property type="protein sequence ID" value="AHM03646.1"/>
    <property type="molecule type" value="Genomic_DNA"/>
</dbReference>
<evidence type="ECO:0000313" key="3">
    <source>
        <dbReference type="Proteomes" id="UP000019593"/>
    </source>
</evidence>
<keyword evidence="3" id="KW-1185">Reference proteome</keyword>
<dbReference type="HOGENOM" id="CLU_029257_0_0_5"/>
<reference evidence="2 3" key="1">
    <citation type="submission" date="2013-03" db="EMBL/GenBank/DDBJ databases">
        <authorList>
            <person name="Fiebig A."/>
            <person name="Goeker M."/>
            <person name="Klenk H.-P.P."/>
        </authorList>
    </citation>
    <scope>NUCLEOTIDE SEQUENCE [LARGE SCALE GENOMIC DNA]</scope>
    <source>
        <strain evidence="3">DSM 19469</strain>
    </source>
</reference>
<dbReference type="eggNOG" id="COG5635">
    <property type="taxonomic scope" value="Bacteria"/>
</dbReference>
<gene>
    <name evidence="2" type="ORF">roselon_01256</name>
</gene>
<dbReference type="InterPro" id="IPR027417">
    <property type="entry name" value="P-loop_NTPase"/>
</dbReference>
<dbReference type="InterPro" id="IPR007111">
    <property type="entry name" value="NACHT_NTPase"/>
</dbReference>
<dbReference type="PANTHER" id="PTHR46844:SF1">
    <property type="entry name" value="SLR5058 PROTEIN"/>
    <property type="match status" value="1"/>
</dbReference>
<dbReference type="PROSITE" id="PS50837">
    <property type="entry name" value="NACHT"/>
    <property type="match status" value="1"/>
</dbReference>
<evidence type="ECO:0000313" key="2">
    <source>
        <dbReference type="EMBL" id="AHM03646.1"/>
    </source>
</evidence>
<dbReference type="RefSeq" id="WP_025311503.1">
    <property type="nucleotide sequence ID" value="NZ_CP004372.1"/>
</dbReference>
<protein>
    <recommendedName>
        <fullName evidence="1">NACHT domain-containing protein</fullName>
    </recommendedName>
</protein>
<dbReference type="AlphaFoldDB" id="W8S4C9"/>
<feature type="domain" description="NACHT" evidence="1">
    <location>
        <begin position="107"/>
        <end position="224"/>
    </location>
</feature>
<dbReference type="STRING" id="1294273.roselon_01256"/>
<dbReference type="PANTHER" id="PTHR46844">
    <property type="entry name" value="SLR5058 PROTEIN"/>
    <property type="match status" value="1"/>
</dbReference>
<dbReference type="PATRIC" id="fig|1294273.3.peg.1233"/>
<dbReference type="Proteomes" id="UP000019593">
    <property type="component" value="Chromosome"/>
</dbReference>
<dbReference type="SUPFAM" id="SSF52540">
    <property type="entry name" value="P-loop containing nucleoside triphosphate hydrolases"/>
    <property type="match status" value="1"/>
</dbReference>
<organism evidence="2 3">
    <name type="scientific">Roseicyclus elongatus DSM 19469</name>
    <dbReference type="NCBI Taxonomy" id="1294273"/>
    <lineage>
        <taxon>Bacteria</taxon>
        <taxon>Pseudomonadati</taxon>
        <taxon>Pseudomonadota</taxon>
        <taxon>Alphaproteobacteria</taxon>
        <taxon>Rhodobacterales</taxon>
        <taxon>Roseobacteraceae</taxon>
        <taxon>Roseicyclus</taxon>
    </lineage>
</organism>
<dbReference type="Gene3D" id="3.40.50.300">
    <property type="entry name" value="P-loop containing nucleotide triphosphate hydrolases"/>
    <property type="match status" value="1"/>
</dbReference>
<dbReference type="KEGG" id="red:roselon_01256"/>
<accession>W8S4C9</accession>